<reference evidence="2" key="1">
    <citation type="journal article" date="2017" name="Genome Biol.">
        <title>Comparative genomics reveals high biological diversity and specific adaptations in the industrially and medically important fungal genus Aspergillus.</title>
        <authorList>
            <person name="de Vries R.P."/>
            <person name="Riley R."/>
            <person name="Wiebenga A."/>
            <person name="Aguilar-Osorio G."/>
            <person name="Amillis S."/>
            <person name="Uchima C.A."/>
            <person name="Anderluh G."/>
            <person name="Asadollahi M."/>
            <person name="Askin M."/>
            <person name="Barry K."/>
            <person name="Battaglia E."/>
            <person name="Bayram O."/>
            <person name="Benocci T."/>
            <person name="Braus-Stromeyer S.A."/>
            <person name="Caldana C."/>
            <person name="Canovas D."/>
            <person name="Cerqueira G.C."/>
            <person name="Chen F."/>
            <person name="Chen W."/>
            <person name="Choi C."/>
            <person name="Clum A."/>
            <person name="Dos Santos R.A."/>
            <person name="Damasio A.R."/>
            <person name="Diallinas G."/>
            <person name="Emri T."/>
            <person name="Fekete E."/>
            <person name="Flipphi M."/>
            <person name="Freyberg S."/>
            <person name="Gallo A."/>
            <person name="Gournas C."/>
            <person name="Habgood R."/>
            <person name="Hainaut M."/>
            <person name="Harispe M.L."/>
            <person name="Henrissat B."/>
            <person name="Hilden K.S."/>
            <person name="Hope R."/>
            <person name="Hossain A."/>
            <person name="Karabika E."/>
            <person name="Karaffa L."/>
            <person name="Karanyi Z."/>
            <person name="Krasevec N."/>
            <person name="Kuo A."/>
            <person name="Kusch H."/>
            <person name="LaButti K."/>
            <person name="Lagendijk E.L."/>
            <person name="Lapidus A."/>
            <person name="Levasseur A."/>
            <person name="Lindquist E."/>
            <person name="Lipzen A."/>
            <person name="Logrieco A.F."/>
            <person name="MacCabe A."/>
            <person name="Maekelae M.R."/>
            <person name="Malavazi I."/>
            <person name="Melin P."/>
            <person name="Meyer V."/>
            <person name="Mielnichuk N."/>
            <person name="Miskei M."/>
            <person name="Molnar A.P."/>
            <person name="Mule G."/>
            <person name="Ngan C.Y."/>
            <person name="Orejas M."/>
            <person name="Orosz E."/>
            <person name="Ouedraogo J.P."/>
            <person name="Overkamp K.M."/>
            <person name="Park H.-S."/>
            <person name="Perrone G."/>
            <person name="Piumi F."/>
            <person name="Punt P.J."/>
            <person name="Ram A.F."/>
            <person name="Ramon A."/>
            <person name="Rauscher S."/>
            <person name="Record E."/>
            <person name="Riano-Pachon D.M."/>
            <person name="Robert V."/>
            <person name="Roehrig J."/>
            <person name="Ruller R."/>
            <person name="Salamov A."/>
            <person name="Salih N.S."/>
            <person name="Samson R.A."/>
            <person name="Sandor E."/>
            <person name="Sanguinetti M."/>
            <person name="Schuetze T."/>
            <person name="Sepcic K."/>
            <person name="Shelest E."/>
            <person name="Sherlock G."/>
            <person name="Sophianopoulou V."/>
            <person name="Squina F.M."/>
            <person name="Sun H."/>
            <person name="Susca A."/>
            <person name="Todd R.B."/>
            <person name="Tsang A."/>
            <person name="Unkles S.E."/>
            <person name="van de Wiele N."/>
            <person name="van Rossen-Uffink D."/>
            <person name="Oliveira J.V."/>
            <person name="Vesth T.C."/>
            <person name="Visser J."/>
            <person name="Yu J.-H."/>
            <person name="Zhou M."/>
            <person name="Andersen M.R."/>
            <person name="Archer D.B."/>
            <person name="Baker S.E."/>
            <person name="Benoit I."/>
            <person name="Brakhage A.A."/>
            <person name="Braus G.H."/>
            <person name="Fischer R."/>
            <person name="Frisvad J.C."/>
            <person name="Goldman G.H."/>
            <person name="Houbraken J."/>
            <person name="Oakley B."/>
            <person name="Pocsi I."/>
            <person name="Scazzocchio C."/>
            <person name="Seiboth B."/>
            <person name="vanKuyk P.A."/>
            <person name="Wortman J."/>
            <person name="Dyer P.S."/>
            <person name="Grigoriev I.V."/>
        </authorList>
    </citation>
    <scope>NUCLEOTIDE SEQUENCE [LARGE SCALE GENOMIC DNA]</scope>
    <source>
        <strain evidence="2">ITEM 5010</strain>
    </source>
</reference>
<dbReference type="Proteomes" id="UP000188318">
    <property type="component" value="Unassembled WGS sequence"/>
</dbReference>
<dbReference type="VEuPathDB" id="FungiDB:ASPCADRAFT_209695"/>
<keyword evidence="2" id="KW-1185">Reference proteome</keyword>
<protein>
    <submittedName>
        <fullName evidence="1">Uncharacterized protein</fullName>
    </submittedName>
</protein>
<evidence type="ECO:0000313" key="1">
    <source>
        <dbReference type="EMBL" id="OOF93063.1"/>
    </source>
</evidence>
<evidence type="ECO:0000313" key="2">
    <source>
        <dbReference type="Proteomes" id="UP000188318"/>
    </source>
</evidence>
<accession>A0A1R3RF06</accession>
<dbReference type="AlphaFoldDB" id="A0A1R3RF06"/>
<proteinExistence type="predicted"/>
<dbReference type="EMBL" id="KV907505">
    <property type="protein sequence ID" value="OOF93063.1"/>
    <property type="molecule type" value="Genomic_DNA"/>
</dbReference>
<organism evidence="1 2">
    <name type="scientific">Aspergillus carbonarius (strain ITEM 5010)</name>
    <dbReference type="NCBI Taxonomy" id="602072"/>
    <lineage>
        <taxon>Eukaryota</taxon>
        <taxon>Fungi</taxon>
        <taxon>Dikarya</taxon>
        <taxon>Ascomycota</taxon>
        <taxon>Pezizomycotina</taxon>
        <taxon>Eurotiomycetes</taxon>
        <taxon>Eurotiomycetidae</taxon>
        <taxon>Eurotiales</taxon>
        <taxon>Aspergillaceae</taxon>
        <taxon>Aspergillus</taxon>
        <taxon>Aspergillus subgen. Circumdati</taxon>
    </lineage>
</organism>
<sequence>MGTVPWIFSTEFWASIPGRFLTVILLSISPDQPPSCSPVNIVLDTSQISKLLTRGSAARRVASDDWLPGADPRNEGPESGS</sequence>
<name>A0A1R3RF06_ASPC5</name>
<gene>
    <name evidence="1" type="ORF">ASPCADRAFT_209695</name>
</gene>